<proteinExistence type="predicted"/>
<feature type="compositionally biased region" description="Basic and acidic residues" evidence="4">
    <location>
        <begin position="93"/>
        <end position="109"/>
    </location>
</feature>
<evidence type="ECO:0000313" key="5">
    <source>
        <dbReference type="EMBL" id="QDU54244.1"/>
    </source>
</evidence>
<comment type="subunit">
    <text evidence="2">Associates exclusively with 100S ribosomes, which are dimers of 70S ribosomes.</text>
</comment>
<dbReference type="GO" id="GO:0022627">
    <property type="term" value="C:cytosolic small ribosomal subunit"/>
    <property type="evidence" value="ECO:0007669"/>
    <property type="project" value="TreeGrafter"/>
</dbReference>
<dbReference type="GO" id="GO:0045900">
    <property type="term" value="P:negative regulation of translational elongation"/>
    <property type="evidence" value="ECO:0007669"/>
    <property type="project" value="TreeGrafter"/>
</dbReference>
<name>A0A518AHU5_9BACT</name>
<dbReference type="InterPro" id="IPR036567">
    <property type="entry name" value="RHF-like"/>
</dbReference>
<dbReference type="RefSeq" id="WP_145245251.1">
    <property type="nucleotide sequence ID" value="NZ_CP036278.1"/>
</dbReference>
<evidence type="ECO:0000256" key="3">
    <source>
        <dbReference type="ARBA" id="ARBA00041148"/>
    </source>
</evidence>
<accession>A0A518AHU5</accession>
<evidence type="ECO:0000256" key="4">
    <source>
        <dbReference type="SAM" id="MobiDB-lite"/>
    </source>
</evidence>
<dbReference type="SUPFAM" id="SSF69754">
    <property type="entry name" value="Ribosome binding protein Y (YfiA homologue)"/>
    <property type="match status" value="1"/>
</dbReference>
<dbReference type="NCBIfam" id="TIGR00741">
    <property type="entry name" value="yfiA"/>
    <property type="match status" value="1"/>
</dbReference>
<dbReference type="Gene3D" id="3.30.160.100">
    <property type="entry name" value="Ribosome hibernation promotion factor-like"/>
    <property type="match status" value="1"/>
</dbReference>
<evidence type="ECO:0000256" key="1">
    <source>
        <dbReference type="ARBA" id="ARBA00022845"/>
    </source>
</evidence>
<dbReference type="EMBL" id="CP036278">
    <property type="protein sequence ID" value="QDU54244.1"/>
    <property type="molecule type" value="Genomic_DNA"/>
</dbReference>
<evidence type="ECO:0000256" key="2">
    <source>
        <dbReference type="ARBA" id="ARBA00038695"/>
    </source>
</evidence>
<dbReference type="KEGG" id="amuc:Pan181_04240"/>
<evidence type="ECO:0000313" key="6">
    <source>
        <dbReference type="Proteomes" id="UP000315750"/>
    </source>
</evidence>
<dbReference type="PANTHER" id="PTHR33231:SF1">
    <property type="entry name" value="30S RIBOSOMAL PROTEIN"/>
    <property type="match status" value="1"/>
</dbReference>
<dbReference type="AlphaFoldDB" id="A0A518AHU5"/>
<protein>
    <recommendedName>
        <fullName evidence="3">Ribosome hibernation promoting factor</fullName>
    </recommendedName>
</protein>
<dbReference type="OrthoDB" id="276526at2"/>
<dbReference type="CDD" id="cd00552">
    <property type="entry name" value="RaiA"/>
    <property type="match status" value="1"/>
</dbReference>
<reference evidence="5 6" key="1">
    <citation type="submission" date="2019-02" db="EMBL/GenBank/DDBJ databases">
        <title>Deep-cultivation of Planctomycetes and their phenomic and genomic characterization uncovers novel biology.</title>
        <authorList>
            <person name="Wiegand S."/>
            <person name="Jogler M."/>
            <person name="Boedeker C."/>
            <person name="Pinto D."/>
            <person name="Vollmers J."/>
            <person name="Rivas-Marin E."/>
            <person name="Kohn T."/>
            <person name="Peeters S.H."/>
            <person name="Heuer A."/>
            <person name="Rast P."/>
            <person name="Oberbeckmann S."/>
            <person name="Bunk B."/>
            <person name="Jeske O."/>
            <person name="Meyerdierks A."/>
            <person name="Storesund J.E."/>
            <person name="Kallscheuer N."/>
            <person name="Luecker S."/>
            <person name="Lage O.M."/>
            <person name="Pohl T."/>
            <person name="Merkel B.J."/>
            <person name="Hornburger P."/>
            <person name="Mueller R.-W."/>
            <person name="Bruemmer F."/>
            <person name="Labrenz M."/>
            <person name="Spormann A.M."/>
            <person name="Op den Camp H."/>
            <person name="Overmann J."/>
            <person name="Amann R."/>
            <person name="Jetten M.S.M."/>
            <person name="Mascher T."/>
            <person name="Medema M.H."/>
            <person name="Devos D.P."/>
            <person name="Kaster A.-K."/>
            <person name="Ovreas L."/>
            <person name="Rohde M."/>
            <person name="Galperin M.Y."/>
            <person name="Jogler C."/>
        </authorList>
    </citation>
    <scope>NUCLEOTIDE SEQUENCE [LARGE SCALE GENOMIC DNA]</scope>
    <source>
        <strain evidence="5 6">Pan181</strain>
    </source>
</reference>
<dbReference type="GO" id="GO:0043024">
    <property type="term" value="F:ribosomal small subunit binding"/>
    <property type="evidence" value="ECO:0007669"/>
    <property type="project" value="TreeGrafter"/>
</dbReference>
<keyword evidence="1" id="KW-0810">Translation regulation</keyword>
<dbReference type="Pfam" id="PF02482">
    <property type="entry name" value="Ribosomal_S30AE"/>
    <property type="match status" value="1"/>
</dbReference>
<keyword evidence="6" id="KW-1185">Reference proteome</keyword>
<organism evidence="5 6">
    <name type="scientific">Aeoliella mucimassa</name>
    <dbReference type="NCBI Taxonomy" id="2527972"/>
    <lineage>
        <taxon>Bacteria</taxon>
        <taxon>Pseudomonadati</taxon>
        <taxon>Planctomycetota</taxon>
        <taxon>Planctomycetia</taxon>
        <taxon>Pirellulales</taxon>
        <taxon>Lacipirellulaceae</taxon>
        <taxon>Aeoliella</taxon>
    </lineage>
</organism>
<dbReference type="Proteomes" id="UP000315750">
    <property type="component" value="Chromosome"/>
</dbReference>
<dbReference type="InterPro" id="IPR050574">
    <property type="entry name" value="HPF/YfiA_ribosome-assoc"/>
</dbReference>
<feature type="region of interest" description="Disordered" evidence="4">
    <location>
        <begin position="93"/>
        <end position="118"/>
    </location>
</feature>
<dbReference type="InterPro" id="IPR003489">
    <property type="entry name" value="RHF/RaiA"/>
</dbReference>
<sequence>MQVRVSTRHGHLSEASKEKITKKVEKLRRLFDRLNDIQVVVDLKDEHNPIVEVQASAEKAKDFVASEKSTEMMAALDLVLDKLEKQLRRYKEKVVERHRDRDREGRQAESEYTADEEE</sequence>
<dbReference type="PANTHER" id="PTHR33231">
    <property type="entry name" value="30S RIBOSOMAL PROTEIN"/>
    <property type="match status" value="1"/>
</dbReference>
<gene>
    <name evidence="5" type="primary">hpf</name>
    <name evidence="5" type="ORF">Pan181_04240</name>
</gene>